<dbReference type="Proteomes" id="UP001341840">
    <property type="component" value="Unassembled WGS sequence"/>
</dbReference>
<sequence>MIDGRPAAALATGSEFLDFQNRDSIVVEESKPIERLTAGFVNKKGKMKKGSLRSKKEGNWSILPEPPTPRRPEQQPWSSSTMPRRGHQCLGIPSPPQGQVTHA</sequence>
<name>A0ABU6ZTK4_9FABA</name>
<evidence type="ECO:0000313" key="3">
    <source>
        <dbReference type="Proteomes" id="UP001341840"/>
    </source>
</evidence>
<organism evidence="2 3">
    <name type="scientific">Stylosanthes scabra</name>
    <dbReference type="NCBI Taxonomy" id="79078"/>
    <lineage>
        <taxon>Eukaryota</taxon>
        <taxon>Viridiplantae</taxon>
        <taxon>Streptophyta</taxon>
        <taxon>Embryophyta</taxon>
        <taxon>Tracheophyta</taxon>
        <taxon>Spermatophyta</taxon>
        <taxon>Magnoliopsida</taxon>
        <taxon>eudicotyledons</taxon>
        <taxon>Gunneridae</taxon>
        <taxon>Pentapetalae</taxon>
        <taxon>rosids</taxon>
        <taxon>fabids</taxon>
        <taxon>Fabales</taxon>
        <taxon>Fabaceae</taxon>
        <taxon>Papilionoideae</taxon>
        <taxon>50 kb inversion clade</taxon>
        <taxon>dalbergioids sensu lato</taxon>
        <taxon>Dalbergieae</taxon>
        <taxon>Pterocarpus clade</taxon>
        <taxon>Stylosanthes</taxon>
    </lineage>
</organism>
<comment type="caution">
    <text evidence="2">The sequence shown here is derived from an EMBL/GenBank/DDBJ whole genome shotgun (WGS) entry which is preliminary data.</text>
</comment>
<dbReference type="EMBL" id="JASCZI010273800">
    <property type="protein sequence ID" value="MED6225343.1"/>
    <property type="molecule type" value="Genomic_DNA"/>
</dbReference>
<evidence type="ECO:0000313" key="2">
    <source>
        <dbReference type="EMBL" id="MED6225343.1"/>
    </source>
</evidence>
<proteinExistence type="predicted"/>
<gene>
    <name evidence="2" type="ORF">PIB30_092816</name>
</gene>
<protein>
    <submittedName>
        <fullName evidence="2">Uncharacterized protein</fullName>
    </submittedName>
</protein>
<keyword evidence="3" id="KW-1185">Reference proteome</keyword>
<reference evidence="2 3" key="1">
    <citation type="journal article" date="2023" name="Plants (Basel)">
        <title>Bridging the Gap: Combining Genomics and Transcriptomics Approaches to Understand Stylosanthes scabra, an Orphan Legume from the Brazilian Caatinga.</title>
        <authorList>
            <person name="Ferreira-Neto J.R.C."/>
            <person name="da Silva M.D."/>
            <person name="Binneck E."/>
            <person name="de Melo N.F."/>
            <person name="da Silva R.H."/>
            <person name="de Melo A.L.T.M."/>
            <person name="Pandolfi V."/>
            <person name="Bustamante F.O."/>
            <person name="Brasileiro-Vidal A.C."/>
            <person name="Benko-Iseppon A.M."/>
        </authorList>
    </citation>
    <scope>NUCLEOTIDE SEQUENCE [LARGE SCALE GENOMIC DNA]</scope>
    <source>
        <tissue evidence="2">Leaves</tissue>
    </source>
</reference>
<evidence type="ECO:0000256" key="1">
    <source>
        <dbReference type="SAM" id="MobiDB-lite"/>
    </source>
</evidence>
<accession>A0ABU6ZTK4</accession>
<feature type="region of interest" description="Disordered" evidence="1">
    <location>
        <begin position="45"/>
        <end position="103"/>
    </location>
</feature>